<dbReference type="AlphaFoldDB" id="A0A1Z5JPU1"/>
<dbReference type="InParanoid" id="A0A1Z5JPU1"/>
<name>A0A1Z5JPU1_FISSO</name>
<reference evidence="2 3" key="1">
    <citation type="journal article" date="2015" name="Plant Cell">
        <title>Oil accumulation by the oleaginous diatom Fistulifera solaris as revealed by the genome and transcriptome.</title>
        <authorList>
            <person name="Tanaka T."/>
            <person name="Maeda Y."/>
            <person name="Veluchamy A."/>
            <person name="Tanaka M."/>
            <person name="Abida H."/>
            <person name="Marechal E."/>
            <person name="Bowler C."/>
            <person name="Muto M."/>
            <person name="Sunaga Y."/>
            <person name="Tanaka M."/>
            <person name="Yoshino T."/>
            <person name="Taniguchi T."/>
            <person name="Fukuda Y."/>
            <person name="Nemoto M."/>
            <person name="Matsumoto M."/>
            <person name="Wong P.S."/>
            <person name="Aburatani S."/>
            <person name="Fujibuchi W."/>
        </authorList>
    </citation>
    <scope>NUCLEOTIDE SEQUENCE [LARGE SCALE GENOMIC DNA]</scope>
    <source>
        <strain evidence="2 3">JPCC DA0580</strain>
    </source>
</reference>
<feature type="compositionally biased region" description="Basic and acidic residues" evidence="1">
    <location>
        <begin position="142"/>
        <end position="155"/>
    </location>
</feature>
<evidence type="ECO:0000256" key="1">
    <source>
        <dbReference type="SAM" id="MobiDB-lite"/>
    </source>
</evidence>
<evidence type="ECO:0000313" key="2">
    <source>
        <dbReference type="EMBL" id="GAX16040.1"/>
    </source>
</evidence>
<dbReference type="EMBL" id="BDSP01000100">
    <property type="protein sequence ID" value="GAX16040.1"/>
    <property type="molecule type" value="Genomic_DNA"/>
</dbReference>
<feature type="compositionally biased region" description="Basic and acidic residues" evidence="1">
    <location>
        <begin position="97"/>
        <end position="120"/>
    </location>
</feature>
<feature type="compositionally biased region" description="Basic residues" evidence="1">
    <location>
        <begin position="121"/>
        <end position="141"/>
    </location>
</feature>
<accession>A0A1Z5JPU1</accession>
<sequence>MKPIPDNIKQILGQLQGPQQVALKGYIGTLRAEMKDLEAQLHALKNPAPDHGHYHGHELCTADHGHSEHAHGHKKEHEHPPHHKEHDQHEHHHHKEHDHEHDHHKEHHDHQHNDHCEHKDHDHKHHHKEHHDHHEHKHEHHHHDEVPAWKKKAMESDPSAAPFGGSWNAESNVNAKHGKH</sequence>
<feature type="region of interest" description="Disordered" evidence="1">
    <location>
        <begin position="48"/>
        <end position="180"/>
    </location>
</feature>
<organism evidence="2 3">
    <name type="scientific">Fistulifera solaris</name>
    <name type="common">Oleaginous diatom</name>
    <dbReference type="NCBI Taxonomy" id="1519565"/>
    <lineage>
        <taxon>Eukaryota</taxon>
        <taxon>Sar</taxon>
        <taxon>Stramenopiles</taxon>
        <taxon>Ochrophyta</taxon>
        <taxon>Bacillariophyta</taxon>
        <taxon>Bacillariophyceae</taxon>
        <taxon>Bacillariophycidae</taxon>
        <taxon>Naviculales</taxon>
        <taxon>Naviculaceae</taxon>
        <taxon>Fistulifera</taxon>
    </lineage>
</organism>
<protein>
    <submittedName>
        <fullName evidence="2">Uncharacterized protein</fullName>
    </submittedName>
</protein>
<dbReference type="OrthoDB" id="48420at2759"/>
<comment type="caution">
    <text evidence="2">The sequence shown here is derived from an EMBL/GenBank/DDBJ whole genome shotgun (WGS) entry which is preliminary data.</text>
</comment>
<gene>
    <name evidence="2" type="ORF">FisN_22Hu102</name>
</gene>
<dbReference type="Proteomes" id="UP000198406">
    <property type="component" value="Unassembled WGS sequence"/>
</dbReference>
<feature type="compositionally biased region" description="Basic and acidic residues" evidence="1">
    <location>
        <begin position="48"/>
        <end position="90"/>
    </location>
</feature>
<proteinExistence type="predicted"/>
<keyword evidence="3" id="KW-1185">Reference proteome</keyword>
<evidence type="ECO:0000313" key="3">
    <source>
        <dbReference type="Proteomes" id="UP000198406"/>
    </source>
</evidence>